<organism evidence="1">
    <name type="scientific">Albugo laibachii Nc14</name>
    <dbReference type="NCBI Taxonomy" id="890382"/>
    <lineage>
        <taxon>Eukaryota</taxon>
        <taxon>Sar</taxon>
        <taxon>Stramenopiles</taxon>
        <taxon>Oomycota</taxon>
        <taxon>Peronosporomycetes</taxon>
        <taxon>Albuginales</taxon>
        <taxon>Albuginaceae</taxon>
        <taxon>Albugo</taxon>
    </lineage>
</organism>
<protein>
    <submittedName>
        <fullName evidence="1">AlNc14C117G6555 protein</fullName>
    </submittedName>
    <submittedName>
        <fullName evidence="2">AlNc14C129G6893 protein</fullName>
    </submittedName>
</protein>
<accession>F0WJ24</accession>
<gene>
    <name evidence="1" type="primary">AlNc14C117G6555</name>
    <name evidence="2" type="synonym">AlNc14C129G6893</name>
    <name evidence="1" type="ORF">ALNC14_074130</name>
    <name evidence="2" type="ORF">ALNC14_077870</name>
</gene>
<evidence type="ECO:0000313" key="1">
    <source>
        <dbReference type="EMBL" id="CCA21270.1"/>
    </source>
</evidence>
<dbReference type="AlphaFoldDB" id="F0WJ24"/>
<reference evidence="1" key="2">
    <citation type="submission" date="2011-02" db="EMBL/GenBank/DDBJ databases">
        <authorList>
            <person name="MacLean D."/>
        </authorList>
    </citation>
    <scope>NUCLEOTIDE SEQUENCE</scope>
</reference>
<dbReference type="EMBL" id="FR824174">
    <property type="protein sequence ID" value="CCA21644.1"/>
    <property type="molecule type" value="Genomic_DNA"/>
</dbReference>
<evidence type="ECO:0000313" key="2">
    <source>
        <dbReference type="EMBL" id="CCA21644.1"/>
    </source>
</evidence>
<name>F0WJ24_9STRA</name>
<dbReference type="HOGENOM" id="CLU_2502828_0_0_1"/>
<dbReference type="EMBL" id="FR824162">
    <property type="protein sequence ID" value="CCA21270.1"/>
    <property type="molecule type" value="Genomic_DNA"/>
</dbReference>
<sequence>MVSLRRNVAKMARNIKHYSSDMKDFAGWALPGTMLVGWLAWPGLTPAFKEEAFGIKSTPSPGTEAASAQSSNIFRGNGKYRYVREAIGEPPTLVEE</sequence>
<proteinExistence type="predicted"/>
<reference evidence="1" key="1">
    <citation type="journal article" date="2011" name="PLoS Biol.">
        <title>Gene gain and loss during evolution of obligate parasitism in the white rust pathogen of Arabidopsis thaliana.</title>
        <authorList>
            <person name="Kemen E."/>
            <person name="Gardiner A."/>
            <person name="Schultz-Larsen T."/>
            <person name="Kemen A.C."/>
            <person name="Balmuth A.L."/>
            <person name="Robert-Seilaniantz A."/>
            <person name="Bailey K."/>
            <person name="Holub E."/>
            <person name="Studholme D.J."/>
            <person name="Maclean D."/>
            <person name="Jones J.D."/>
        </authorList>
    </citation>
    <scope>NUCLEOTIDE SEQUENCE</scope>
</reference>